<evidence type="ECO:0008006" key="3">
    <source>
        <dbReference type="Google" id="ProtNLM"/>
    </source>
</evidence>
<dbReference type="AlphaFoldDB" id="A0ABD0Y6N1"/>
<protein>
    <recommendedName>
        <fullName evidence="3">PH domain-containing protein</fullName>
    </recommendedName>
</protein>
<reference evidence="1 2" key="1">
    <citation type="submission" date="2024-07" db="EMBL/GenBank/DDBJ databases">
        <title>Chromosome-level genome assembly of the water stick insect Ranatra chinensis (Heteroptera: Nepidae).</title>
        <authorList>
            <person name="Liu X."/>
        </authorList>
    </citation>
    <scope>NUCLEOTIDE SEQUENCE [LARGE SCALE GENOMIC DNA]</scope>
    <source>
        <strain evidence="1">Cailab_2021Rc</strain>
        <tissue evidence="1">Muscle</tissue>
    </source>
</reference>
<dbReference type="Proteomes" id="UP001558652">
    <property type="component" value="Unassembled WGS sequence"/>
</dbReference>
<gene>
    <name evidence="1" type="ORF">AAG570_002133</name>
</gene>
<organism evidence="1 2">
    <name type="scientific">Ranatra chinensis</name>
    <dbReference type="NCBI Taxonomy" id="642074"/>
    <lineage>
        <taxon>Eukaryota</taxon>
        <taxon>Metazoa</taxon>
        <taxon>Ecdysozoa</taxon>
        <taxon>Arthropoda</taxon>
        <taxon>Hexapoda</taxon>
        <taxon>Insecta</taxon>
        <taxon>Pterygota</taxon>
        <taxon>Neoptera</taxon>
        <taxon>Paraneoptera</taxon>
        <taxon>Hemiptera</taxon>
        <taxon>Heteroptera</taxon>
        <taxon>Panheteroptera</taxon>
        <taxon>Nepomorpha</taxon>
        <taxon>Nepidae</taxon>
        <taxon>Ranatrinae</taxon>
        <taxon>Ranatra</taxon>
    </lineage>
</organism>
<dbReference type="InterPro" id="IPR011993">
    <property type="entry name" value="PH-like_dom_sf"/>
</dbReference>
<dbReference type="EMBL" id="JBFDAA010000012">
    <property type="protein sequence ID" value="KAL1123045.1"/>
    <property type="molecule type" value="Genomic_DNA"/>
</dbReference>
<dbReference type="Gene3D" id="2.30.29.30">
    <property type="entry name" value="Pleckstrin-homology domain (PH domain)/Phosphotyrosine-binding domain (PTB)"/>
    <property type="match status" value="1"/>
</dbReference>
<accession>A0ABD0Y6N1</accession>
<comment type="caution">
    <text evidence="1">The sequence shown here is derived from an EMBL/GenBank/DDBJ whole genome shotgun (WGS) entry which is preliminary data.</text>
</comment>
<dbReference type="PANTHER" id="PTHR21636:SF2">
    <property type="entry name" value="PROTEIN DOK-7"/>
    <property type="match status" value="1"/>
</dbReference>
<evidence type="ECO:0000313" key="1">
    <source>
        <dbReference type="EMBL" id="KAL1123045.1"/>
    </source>
</evidence>
<sequence>MRSPLRGHLEGKCSELSRRELCVAPPTIWIYRERDGWQLCAGGGRYEGGVSAIKPVVVCAPPQPRLSNAKVSICGRYISTGIRVSHKQILSPHPRKGDSFRSVHIVSFGMHVCSHFRRVCWSLRPNKYPSSAVLKTEEMADTNTVIEGTVKFRDGKKWKSRWCVMRKLSPVAVLEGFQYIRSQKSDELRIPISVVSCKVLTELYCDSPIVAPIQAPKHVREDQ</sequence>
<dbReference type="InterPro" id="IPR037746">
    <property type="entry name" value="Dok-7"/>
</dbReference>
<name>A0ABD0Y6N1_9HEMI</name>
<dbReference type="PANTHER" id="PTHR21636">
    <property type="entry name" value="PROTEIN DOK-7"/>
    <property type="match status" value="1"/>
</dbReference>
<proteinExistence type="predicted"/>
<evidence type="ECO:0000313" key="2">
    <source>
        <dbReference type="Proteomes" id="UP001558652"/>
    </source>
</evidence>
<keyword evidence="2" id="KW-1185">Reference proteome</keyword>